<evidence type="ECO:0000313" key="1">
    <source>
        <dbReference type="EMBL" id="JAO05147.1"/>
    </source>
</evidence>
<proteinExistence type="predicted"/>
<reference evidence="1" key="1">
    <citation type="submission" date="2014-12" db="EMBL/GenBank/DDBJ databases">
        <title>Parallel Evolution in Life History Adaptation Evident in the Tissue-Specific Poeciliopsis prolifica transcriptome.</title>
        <authorList>
            <person name="Jue N.K."/>
            <person name="Foley R.J."/>
            <person name="Obergfell C."/>
            <person name="Reznick D.N."/>
            <person name="O'Neill R.J."/>
            <person name="O'Neill M.J."/>
        </authorList>
    </citation>
    <scope>NUCLEOTIDE SEQUENCE</scope>
</reference>
<dbReference type="AlphaFoldDB" id="A0A0S7EP09"/>
<gene>
    <name evidence="1" type="primary">PPUP9310</name>
</gene>
<accession>A0A0S7EP09</accession>
<sequence length="100" mass="10985">MDIIVLNVECVCVCATELRASNVHAYLLRNVASLPVFVPDEHVWQPAHVVQVSLLCFSQPGSALLLLSEVLLSLHHSCLCVTFISTSSQYLDFHHLSASP</sequence>
<protein>
    <submittedName>
        <fullName evidence="1">PPUP9310</fullName>
    </submittedName>
</protein>
<name>A0A0S7EP09_9TELE</name>
<dbReference type="EMBL" id="GBYX01476530">
    <property type="protein sequence ID" value="JAO05147.1"/>
    <property type="molecule type" value="Transcribed_RNA"/>
</dbReference>
<organism evidence="1">
    <name type="scientific">Poeciliopsis prolifica</name>
    <name type="common">blackstripe livebearer</name>
    <dbReference type="NCBI Taxonomy" id="188132"/>
    <lineage>
        <taxon>Eukaryota</taxon>
        <taxon>Metazoa</taxon>
        <taxon>Chordata</taxon>
        <taxon>Craniata</taxon>
        <taxon>Vertebrata</taxon>
        <taxon>Euteleostomi</taxon>
        <taxon>Actinopterygii</taxon>
        <taxon>Neopterygii</taxon>
        <taxon>Teleostei</taxon>
        <taxon>Neoteleostei</taxon>
        <taxon>Acanthomorphata</taxon>
        <taxon>Ovalentaria</taxon>
        <taxon>Atherinomorphae</taxon>
        <taxon>Cyprinodontiformes</taxon>
        <taxon>Poeciliidae</taxon>
        <taxon>Poeciliinae</taxon>
        <taxon>Poeciliopsis</taxon>
    </lineage>
</organism>
<feature type="non-terminal residue" evidence="1">
    <location>
        <position position="100"/>
    </location>
</feature>